<dbReference type="OrthoDB" id="3936150at2759"/>
<dbReference type="STRING" id="765257.A0A0C9Y9Y7"/>
<dbReference type="HOGENOM" id="CLU_2528315_0_0_1"/>
<keyword evidence="1" id="KW-0812">Transmembrane</keyword>
<dbReference type="EMBL" id="KN833978">
    <property type="protein sequence ID" value="KIK13711.1"/>
    <property type="molecule type" value="Genomic_DNA"/>
</dbReference>
<evidence type="ECO:0000313" key="2">
    <source>
        <dbReference type="EMBL" id="KIK13711.1"/>
    </source>
</evidence>
<feature type="transmembrane region" description="Helical" evidence="1">
    <location>
        <begin position="7"/>
        <end position="30"/>
    </location>
</feature>
<dbReference type="AlphaFoldDB" id="A0A0C9Y9Y7"/>
<evidence type="ECO:0000313" key="3">
    <source>
        <dbReference type="Proteomes" id="UP000054018"/>
    </source>
</evidence>
<sequence length="84" mass="9011">MAWSTNLLIMVWGVIGLASTLYNNFLPYILTTRGVTFGDGSLYVTYRNQVILSIVGIPAALFAGWAVEVPYVGRKGTLAVAAGE</sequence>
<proteinExistence type="predicted"/>
<protein>
    <submittedName>
        <fullName evidence="2">Uncharacterized protein</fullName>
    </submittedName>
</protein>
<reference evidence="3" key="2">
    <citation type="submission" date="2015-01" db="EMBL/GenBank/DDBJ databases">
        <title>Evolutionary Origins and Diversification of the Mycorrhizal Mutualists.</title>
        <authorList>
            <consortium name="DOE Joint Genome Institute"/>
            <consortium name="Mycorrhizal Genomics Consortium"/>
            <person name="Kohler A."/>
            <person name="Kuo A."/>
            <person name="Nagy L.G."/>
            <person name="Floudas D."/>
            <person name="Copeland A."/>
            <person name="Barry K.W."/>
            <person name="Cichocki N."/>
            <person name="Veneault-Fourrey C."/>
            <person name="LaButti K."/>
            <person name="Lindquist E.A."/>
            <person name="Lipzen A."/>
            <person name="Lundell T."/>
            <person name="Morin E."/>
            <person name="Murat C."/>
            <person name="Riley R."/>
            <person name="Ohm R."/>
            <person name="Sun H."/>
            <person name="Tunlid A."/>
            <person name="Henrissat B."/>
            <person name="Grigoriev I.V."/>
            <person name="Hibbett D.S."/>
            <person name="Martin F."/>
        </authorList>
    </citation>
    <scope>NUCLEOTIDE SEQUENCE [LARGE SCALE GENOMIC DNA]</scope>
    <source>
        <strain evidence="3">441</strain>
    </source>
</reference>
<keyword evidence="1" id="KW-0472">Membrane</keyword>
<keyword evidence="3" id="KW-1185">Reference proteome</keyword>
<reference evidence="2 3" key="1">
    <citation type="submission" date="2014-04" db="EMBL/GenBank/DDBJ databases">
        <authorList>
            <consortium name="DOE Joint Genome Institute"/>
            <person name="Kuo A."/>
            <person name="Kohler A."/>
            <person name="Costa M.D."/>
            <person name="Nagy L.G."/>
            <person name="Floudas D."/>
            <person name="Copeland A."/>
            <person name="Barry K.W."/>
            <person name="Cichocki N."/>
            <person name="Veneault-Fourrey C."/>
            <person name="LaButti K."/>
            <person name="Lindquist E.A."/>
            <person name="Lipzen A."/>
            <person name="Lundell T."/>
            <person name="Morin E."/>
            <person name="Murat C."/>
            <person name="Sun H."/>
            <person name="Tunlid A."/>
            <person name="Henrissat B."/>
            <person name="Grigoriev I.V."/>
            <person name="Hibbett D.S."/>
            <person name="Martin F."/>
            <person name="Nordberg H.P."/>
            <person name="Cantor M.N."/>
            <person name="Hua S.X."/>
        </authorList>
    </citation>
    <scope>NUCLEOTIDE SEQUENCE [LARGE SCALE GENOMIC DNA]</scope>
    <source>
        <strain evidence="2 3">441</strain>
    </source>
</reference>
<organism evidence="2 3">
    <name type="scientific">Pisolithus microcarpus 441</name>
    <dbReference type="NCBI Taxonomy" id="765257"/>
    <lineage>
        <taxon>Eukaryota</taxon>
        <taxon>Fungi</taxon>
        <taxon>Dikarya</taxon>
        <taxon>Basidiomycota</taxon>
        <taxon>Agaricomycotina</taxon>
        <taxon>Agaricomycetes</taxon>
        <taxon>Agaricomycetidae</taxon>
        <taxon>Boletales</taxon>
        <taxon>Sclerodermatineae</taxon>
        <taxon>Pisolithaceae</taxon>
        <taxon>Pisolithus</taxon>
    </lineage>
</organism>
<keyword evidence="1" id="KW-1133">Transmembrane helix</keyword>
<feature type="transmembrane region" description="Helical" evidence="1">
    <location>
        <begin position="50"/>
        <end position="67"/>
    </location>
</feature>
<name>A0A0C9Y9Y7_9AGAM</name>
<gene>
    <name evidence="2" type="ORF">PISMIDRAFT_379031</name>
</gene>
<dbReference type="Proteomes" id="UP000054018">
    <property type="component" value="Unassembled WGS sequence"/>
</dbReference>
<evidence type="ECO:0000256" key="1">
    <source>
        <dbReference type="SAM" id="Phobius"/>
    </source>
</evidence>
<accession>A0A0C9Y9Y7</accession>